<feature type="region of interest" description="Disordered" evidence="1">
    <location>
        <begin position="48"/>
        <end position="68"/>
    </location>
</feature>
<dbReference type="GeneID" id="67031765"/>
<dbReference type="RefSeq" id="XP_043182136.1">
    <property type="nucleotide sequence ID" value="XM_043329302.1"/>
</dbReference>
<proteinExistence type="predicted"/>
<evidence type="ECO:0000313" key="2">
    <source>
        <dbReference type="EMBL" id="QRW21899.1"/>
    </source>
</evidence>
<organism evidence="2 3">
    <name type="scientific">Rhizoctonia solani</name>
    <dbReference type="NCBI Taxonomy" id="456999"/>
    <lineage>
        <taxon>Eukaryota</taxon>
        <taxon>Fungi</taxon>
        <taxon>Dikarya</taxon>
        <taxon>Basidiomycota</taxon>
        <taxon>Agaricomycotina</taxon>
        <taxon>Agaricomycetes</taxon>
        <taxon>Cantharellales</taxon>
        <taxon>Ceratobasidiaceae</taxon>
        <taxon>Rhizoctonia</taxon>
    </lineage>
</organism>
<feature type="region of interest" description="Disordered" evidence="1">
    <location>
        <begin position="1"/>
        <end position="27"/>
    </location>
</feature>
<gene>
    <name evidence="2" type="ORF">RhiXN_09486</name>
</gene>
<evidence type="ECO:0000313" key="3">
    <source>
        <dbReference type="Proteomes" id="UP000650533"/>
    </source>
</evidence>
<evidence type="ECO:0000256" key="1">
    <source>
        <dbReference type="SAM" id="MobiDB-lite"/>
    </source>
</evidence>
<name>A0A8H8SXZ5_9AGAM</name>
<dbReference type="Proteomes" id="UP000650533">
    <property type="component" value="Chromosome 8"/>
</dbReference>
<dbReference type="EMBL" id="CP059665">
    <property type="protein sequence ID" value="QRW21899.1"/>
    <property type="molecule type" value="Genomic_DNA"/>
</dbReference>
<protein>
    <submittedName>
        <fullName evidence="2">Uncharacterized protein</fullName>
    </submittedName>
</protein>
<reference evidence="2" key="1">
    <citation type="submission" date="2020-05" db="EMBL/GenBank/DDBJ databases">
        <title>Evolutionary and genomic comparisons of hybrid uninucleate and nonhybrid Rhizoctonia fungi.</title>
        <authorList>
            <person name="Li C."/>
            <person name="Chen X."/>
        </authorList>
    </citation>
    <scope>NUCLEOTIDE SEQUENCE</scope>
    <source>
        <strain evidence="2">AG-1 IA</strain>
    </source>
</reference>
<accession>A0A8H8SXZ5</accession>
<dbReference type="KEGG" id="rsx:RhiXN_09486"/>
<dbReference type="AlphaFoldDB" id="A0A8H8SXZ5"/>
<sequence>MPLQMKSSRKSTGGKAPREKLPPLPYGAKKAQLCGATSKAELAPLTDFPIDSLGTTSANHADSVCDEP</sequence>